<comment type="catalytic activity">
    <reaction evidence="11">
        <text>L-aspartate 4-semialdehyde + pyruvate = (2S,4S)-4-hydroxy-2,3,4,5-tetrahydrodipicolinate + H2O + H(+)</text>
        <dbReference type="Rhea" id="RHEA:34171"/>
        <dbReference type="ChEBI" id="CHEBI:15361"/>
        <dbReference type="ChEBI" id="CHEBI:15377"/>
        <dbReference type="ChEBI" id="CHEBI:15378"/>
        <dbReference type="ChEBI" id="CHEBI:67139"/>
        <dbReference type="ChEBI" id="CHEBI:537519"/>
        <dbReference type="EC" id="4.3.3.7"/>
    </reaction>
</comment>
<evidence type="ECO:0000256" key="6">
    <source>
        <dbReference type="ARBA" id="ARBA00022605"/>
    </source>
</evidence>
<dbReference type="GO" id="GO:0008840">
    <property type="term" value="F:4-hydroxy-tetrahydrodipicolinate synthase activity"/>
    <property type="evidence" value="ECO:0007669"/>
    <property type="project" value="UniProtKB-EC"/>
</dbReference>
<dbReference type="AlphaFoldDB" id="A0A9W6WPL6"/>
<sequence>MTLKLQGTFTALVTPFTEDGSAVDYAKLRELVEWQIQEGINGLVPCPTVSHEEHDRVIAEVVATVNGRVPVIAGTGSNSTAEALRLTRAAKKHGADACLVVCPYYNKPTQKGLYAHFKAVAEVGLPVVVYNIPGRTNVNLSPQTIAELYKLPNIVAIKESTGSLDQAMEIAALCDITILSGDDNLTLPLMAMGATGVISVLSNASPKKVLAVTDPMLKGDYAAARKAALENVRLDWLRVLRSVDCATNGLFAAFRSSWSSRSSARPTRSPSRRCCSSWASALLLCVLLWWSASPRPSRTSPSWPRSTSLSKQMYSRSWF</sequence>
<dbReference type="EC" id="4.3.3.7" evidence="4"/>
<keyword evidence="9" id="KW-0456">Lyase</keyword>
<dbReference type="PROSITE" id="PS00666">
    <property type="entry name" value="DHDPS_2"/>
    <property type="match status" value="1"/>
</dbReference>
<proteinExistence type="inferred from homology"/>
<evidence type="ECO:0000256" key="8">
    <source>
        <dbReference type="ARBA" id="ARBA00023154"/>
    </source>
</evidence>
<keyword evidence="10" id="KW-0704">Schiff base</keyword>
<dbReference type="Pfam" id="PF00701">
    <property type="entry name" value="DHDPS"/>
    <property type="match status" value="1"/>
</dbReference>
<dbReference type="OrthoDB" id="191315at2759"/>
<keyword evidence="5" id="KW-0963">Cytoplasm</keyword>
<evidence type="ECO:0000256" key="11">
    <source>
        <dbReference type="ARBA" id="ARBA00047836"/>
    </source>
</evidence>
<keyword evidence="8" id="KW-0457">Lysine biosynthesis</keyword>
<dbReference type="SMART" id="SM01130">
    <property type="entry name" value="DHDPS"/>
    <property type="match status" value="1"/>
</dbReference>
<dbReference type="PRINTS" id="PR00146">
    <property type="entry name" value="DHPICSNTHASE"/>
</dbReference>
<dbReference type="GO" id="GO:0019877">
    <property type="term" value="P:diaminopimelate biosynthetic process"/>
    <property type="evidence" value="ECO:0007669"/>
    <property type="project" value="UniProtKB-KW"/>
</dbReference>
<comment type="function">
    <text evidence="1">Catalyzes the condensation of (S)-aspartate-beta-semialdehyde [(S)-ASA] and pyruvate to 4-hydroxy-tetrahydrodipicolinate (HTPA).</text>
</comment>
<comment type="similarity">
    <text evidence="3">Belongs to the DapA family.</text>
</comment>
<keyword evidence="13" id="KW-1185">Reference proteome</keyword>
<evidence type="ECO:0000313" key="13">
    <source>
        <dbReference type="Proteomes" id="UP001165083"/>
    </source>
</evidence>
<organism evidence="12 13">
    <name type="scientific">Phytophthora lilii</name>
    <dbReference type="NCBI Taxonomy" id="2077276"/>
    <lineage>
        <taxon>Eukaryota</taxon>
        <taxon>Sar</taxon>
        <taxon>Stramenopiles</taxon>
        <taxon>Oomycota</taxon>
        <taxon>Peronosporomycetes</taxon>
        <taxon>Peronosporales</taxon>
        <taxon>Peronosporaceae</taxon>
        <taxon>Phytophthora</taxon>
    </lineage>
</organism>
<dbReference type="InterPro" id="IPR020625">
    <property type="entry name" value="Schiff_base-form_aldolases_AS"/>
</dbReference>
<evidence type="ECO:0000256" key="1">
    <source>
        <dbReference type="ARBA" id="ARBA00003294"/>
    </source>
</evidence>
<name>A0A9W6WPL6_9STRA</name>
<evidence type="ECO:0000313" key="12">
    <source>
        <dbReference type="EMBL" id="GMF12541.1"/>
    </source>
</evidence>
<evidence type="ECO:0000256" key="4">
    <source>
        <dbReference type="ARBA" id="ARBA00012086"/>
    </source>
</evidence>
<dbReference type="EMBL" id="BSXW01000124">
    <property type="protein sequence ID" value="GMF12541.1"/>
    <property type="molecule type" value="Genomic_DNA"/>
</dbReference>
<reference evidence="12" key="1">
    <citation type="submission" date="2023-04" db="EMBL/GenBank/DDBJ databases">
        <title>Phytophthora lilii NBRC 32176.</title>
        <authorList>
            <person name="Ichikawa N."/>
            <person name="Sato H."/>
            <person name="Tonouchi N."/>
        </authorList>
    </citation>
    <scope>NUCLEOTIDE SEQUENCE</scope>
    <source>
        <strain evidence="12">NBRC 32176</strain>
    </source>
</reference>
<keyword evidence="7" id="KW-0220">Diaminopimelate biosynthesis</keyword>
<dbReference type="CDD" id="cd00950">
    <property type="entry name" value="DHDPS"/>
    <property type="match status" value="1"/>
</dbReference>
<comment type="pathway">
    <text evidence="2">Amino-acid biosynthesis; L-lysine biosynthesis via DAP pathway; (S)-tetrahydrodipicolinate from L-aspartate: step 3/4.</text>
</comment>
<dbReference type="SUPFAM" id="SSF51569">
    <property type="entry name" value="Aldolase"/>
    <property type="match status" value="1"/>
</dbReference>
<accession>A0A9W6WPL6</accession>
<evidence type="ECO:0000256" key="9">
    <source>
        <dbReference type="ARBA" id="ARBA00023239"/>
    </source>
</evidence>
<dbReference type="Proteomes" id="UP001165083">
    <property type="component" value="Unassembled WGS sequence"/>
</dbReference>
<protein>
    <recommendedName>
        <fullName evidence="4">4-hydroxy-tetrahydrodipicolinate synthase</fullName>
        <ecNumber evidence="4">4.3.3.7</ecNumber>
    </recommendedName>
</protein>
<dbReference type="InterPro" id="IPR005263">
    <property type="entry name" value="DapA"/>
</dbReference>
<dbReference type="InterPro" id="IPR002220">
    <property type="entry name" value="DapA-like"/>
</dbReference>
<dbReference type="HAMAP" id="MF_00418">
    <property type="entry name" value="DapA"/>
    <property type="match status" value="1"/>
</dbReference>
<dbReference type="InterPro" id="IPR013785">
    <property type="entry name" value="Aldolase_TIM"/>
</dbReference>
<evidence type="ECO:0000256" key="3">
    <source>
        <dbReference type="ARBA" id="ARBA00007592"/>
    </source>
</evidence>
<dbReference type="PANTHER" id="PTHR12128">
    <property type="entry name" value="DIHYDRODIPICOLINATE SYNTHASE"/>
    <property type="match status" value="1"/>
</dbReference>
<dbReference type="PANTHER" id="PTHR12128:SF66">
    <property type="entry name" value="4-HYDROXY-2-OXOGLUTARATE ALDOLASE, MITOCHONDRIAL"/>
    <property type="match status" value="1"/>
</dbReference>
<dbReference type="Gene3D" id="3.20.20.70">
    <property type="entry name" value="Aldolase class I"/>
    <property type="match status" value="1"/>
</dbReference>
<comment type="caution">
    <text evidence="12">The sequence shown here is derived from an EMBL/GenBank/DDBJ whole genome shotgun (WGS) entry which is preliminary data.</text>
</comment>
<evidence type="ECO:0000256" key="10">
    <source>
        <dbReference type="ARBA" id="ARBA00023270"/>
    </source>
</evidence>
<evidence type="ECO:0000256" key="2">
    <source>
        <dbReference type="ARBA" id="ARBA00005120"/>
    </source>
</evidence>
<evidence type="ECO:0000256" key="5">
    <source>
        <dbReference type="ARBA" id="ARBA00022490"/>
    </source>
</evidence>
<evidence type="ECO:0000256" key="7">
    <source>
        <dbReference type="ARBA" id="ARBA00022915"/>
    </source>
</evidence>
<dbReference type="GO" id="GO:0009089">
    <property type="term" value="P:lysine biosynthetic process via diaminopimelate"/>
    <property type="evidence" value="ECO:0007669"/>
    <property type="project" value="InterPro"/>
</dbReference>
<keyword evidence="6" id="KW-0028">Amino-acid biosynthesis</keyword>
<gene>
    <name evidence="12" type="ORF">Plil01_000313900</name>
</gene>
<dbReference type="NCBIfam" id="TIGR00674">
    <property type="entry name" value="dapA"/>
    <property type="match status" value="1"/>
</dbReference>